<feature type="region of interest" description="Disordered" evidence="1">
    <location>
        <begin position="114"/>
        <end position="154"/>
    </location>
</feature>
<dbReference type="AlphaFoldDB" id="A0A915JFZ4"/>
<keyword evidence="2" id="KW-0732">Signal</keyword>
<evidence type="ECO:0000313" key="3">
    <source>
        <dbReference type="Proteomes" id="UP000887565"/>
    </source>
</evidence>
<evidence type="ECO:0000256" key="1">
    <source>
        <dbReference type="SAM" id="MobiDB-lite"/>
    </source>
</evidence>
<dbReference type="WBParaSite" id="nRc.2.0.1.t25124-RA">
    <property type="protein sequence ID" value="nRc.2.0.1.t25124-RA"/>
    <property type="gene ID" value="nRc.2.0.1.g25124"/>
</dbReference>
<protein>
    <submittedName>
        <fullName evidence="4">Uncharacterized protein</fullName>
    </submittedName>
</protein>
<evidence type="ECO:0000313" key="4">
    <source>
        <dbReference type="WBParaSite" id="nRc.2.0.1.t25124-RA"/>
    </source>
</evidence>
<name>A0A915JFZ4_ROMCU</name>
<feature type="chain" id="PRO_5037679121" evidence="2">
    <location>
        <begin position="20"/>
        <end position="154"/>
    </location>
</feature>
<feature type="compositionally biased region" description="Basic and acidic residues" evidence="1">
    <location>
        <begin position="115"/>
        <end position="127"/>
    </location>
</feature>
<reference evidence="4" key="1">
    <citation type="submission" date="2022-11" db="UniProtKB">
        <authorList>
            <consortium name="WormBaseParasite"/>
        </authorList>
    </citation>
    <scope>IDENTIFICATION</scope>
</reference>
<accession>A0A915JFZ4</accession>
<sequence>MLKFSILPIFFLIFRAAEAYPVSGDDIPDDTPGGGIGTQGQATSWQNAWQGAKTYFSKIQTLVGQTDQQTWMDLIGKGANFVTLLRENPDKLIEAAKTALAKAIADHLVAPNSEQAKELTEESKLVQRDVQQAAAEMRQSEEGSIQPRVLTRDD</sequence>
<feature type="signal peptide" evidence="2">
    <location>
        <begin position="1"/>
        <end position="19"/>
    </location>
</feature>
<organism evidence="3 4">
    <name type="scientific">Romanomermis culicivorax</name>
    <name type="common">Nematode worm</name>
    <dbReference type="NCBI Taxonomy" id="13658"/>
    <lineage>
        <taxon>Eukaryota</taxon>
        <taxon>Metazoa</taxon>
        <taxon>Ecdysozoa</taxon>
        <taxon>Nematoda</taxon>
        <taxon>Enoplea</taxon>
        <taxon>Dorylaimia</taxon>
        <taxon>Mermithida</taxon>
        <taxon>Mermithoidea</taxon>
        <taxon>Mermithidae</taxon>
        <taxon>Romanomermis</taxon>
    </lineage>
</organism>
<dbReference type="Proteomes" id="UP000887565">
    <property type="component" value="Unplaced"/>
</dbReference>
<keyword evidence="3" id="KW-1185">Reference proteome</keyword>
<proteinExistence type="predicted"/>
<evidence type="ECO:0000256" key="2">
    <source>
        <dbReference type="SAM" id="SignalP"/>
    </source>
</evidence>